<dbReference type="AlphaFoldDB" id="A0A915YLG7"/>
<dbReference type="GO" id="GO:1904680">
    <property type="term" value="F:peptide transmembrane transporter activity"/>
    <property type="evidence" value="ECO:0007669"/>
    <property type="project" value="TreeGrafter"/>
</dbReference>
<feature type="domain" description="Solute-binding protein family 5" evidence="4">
    <location>
        <begin position="110"/>
        <end position="501"/>
    </location>
</feature>
<dbReference type="Gene3D" id="3.10.105.10">
    <property type="entry name" value="Dipeptide-binding Protein, Domain 3"/>
    <property type="match status" value="1"/>
</dbReference>
<evidence type="ECO:0000259" key="4">
    <source>
        <dbReference type="Pfam" id="PF00496"/>
    </source>
</evidence>
<keyword evidence="6" id="KW-1185">Reference proteome</keyword>
<evidence type="ECO:0000256" key="2">
    <source>
        <dbReference type="ARBA" id="ARBA00022448"/>
    </source>
</evidence>
<organism evidence="5 6">
    <name type="scientific">Aureispira anguillae</name>
    <dbReference type="NCBI Taxonomy" id="2864201"/>
    <lineage>
        <taxon>Bacteria</taxon>
        <taxon>Pseudomonadati</taxon>
        <taxon>Bacteroidota</taxon>
        <taxon>Saprospiria</taxon>
        <taxon>Saprospirales</taxon>
        <taxon>Saprospiraceae</taxon>
        <taxon>Aureispira</taxon>
    </lineage>
</organism>
<dbReference type="GO" id="GO:0030288">
    <property type="term" value="C:outer membrane-bounded periplasmic space"/>
    <property type="evidence" value="ECO:0007669"/>
    <property type="project" value="UniProtKB-ARBA"/>
</dbReference>
<dbReference type="Pfam" id="PF00496">
    <property type="entry name" value="SBP_bac_5"/>
    <property type="match status" value="1"/>
</dbReference>
<comment type="similarity">
    <text evidence="1">Belongs to the bacterial solute-binding protein 5 family.</text>
</comment>
<dbReference type="InterPro" id="IPR030678">
    <property type="entry name" value="Peptide/Ni-bd"/>
</dbReference>
<accession>A0A915YLG7</accession>
<evidence type="ECO:0000256" key="1">
    <source>
        <dbReference type="ARBA" id="ARBA00005695"/>
    </source>
</evidence>
<dbReference type="Proteomes" id="UP001060919">
    <property type="component" value="Chromosome"/>
</dbReference>
<proteinExistence type="inferred from homology"/>
<dbReference type="RefSeq" id="WP_264790564.1">
    <property type="nucleotide sequence ID" value="NZ_AP026867.1"/>
</dbReference>
<sequence>MKIFKPFKKIGFAVSLLSVIVACETASTDTEQVDGVKDETKVGSAELTIHEIGDPDGMNPLTSSAANSLYIQNNIYCKLLVYNQGTLKLSPQLAVSRPEIQALEDGDYAGGMSLVYEIHPDATWDNGTPVTAEDYVFTIKTIKNPKVNSAQIRPYFEFIDHIEIDPNNNKKFTIYSKERYFRAEESSGQEPFVLPEYHYDPEGLMSTYTVKQLGDPTQMDALMKDPNIVRFAESFNEPKYNREPGQIEGCGPYEFVEWTTGQRVVLERKKEWWGDKVTGNKMLEAFPPKIIYKTIPDLTAAVTNAKDGQLDIIRSIQPTKFIDLKEDPKFNSSFDLSTPDQFAYHYIGFNMKRPQFRDKKVRRAIAHLINRDEMIESIFEGMAIKTNGPINPKKPYYNKDMDEIVYDIEKAKSLLAEAGWKDQDGDNILDKMIDGKKESLSIEYKYNQGNTVRKNIGQLLMDEASRVGIEVRLTPVDFPTLLDDADKRNFDMVALAWVKTPGLDDLKQVWHTDADKEGGANRVGFGTPESDKIIDEIRVTLDPEVRKELYIKVQEIIYEEQPYVFLFVPSELLAIHNRFDGTETSPMRPGYRDASFKLRNN</sequence>
<evidence type="ECO:0000313" key="6">
    <source>
        <dbReference type="Proteomes" id="UP001060919"/>
    </source>
</evidence>
<dbReference type="Gene3D" id="3.40.190.10">
    <property type="entry name" value="Periplasmic binding protein-like II"/>
    <property type="match status" value="1"/>
</dbReference>
<dbReference type="PANTHER" id="PTHR30290">
    <property type="entry name" value="PERIPLASMIC BINDING COMPONENT OF ABC TRANSPORTER"/>
    <property type="match status" value="1"/>
</dbReference>
<name>A0A915YLG7_9BACT</name>
<protein>
    <submittedName>
        <fullName evidence="5">ABC transporter substrate-binding protein</fullName>
    </submittedName>
</protein>
<dbReference type="PROSITE" id="PS51257">
    <property type="entry name" value="PROKAR_LIPOPROTEIN"/>
    <property type="match status" value="1"/>
</dbReference>
<dbReference type="InterPro" id="IPR000914">
    <property type="entry name" value="SBP_5_dom"/>
</dbReference>
<gene>
    <name evidence="5" type="ORF">AsAng_0061880</name>
</gene>
<dbReference type="KEGG" id="aup:AsAng_0061880"/>
<dbReference type="SUPFAM" id="SSF53850">
    <property type="entry name" value="Periplasmic binding protein-like II"/>
    <property type="match status" value="1"/>
</dbReference>
<keyword evidence="3" id="KW-0732">Signal</keyword>
<dbReference type="PIRSF" id="PIRSF002741">
    <property type="entry name" value="MppA"/>
    <property type="match status" value="1"/>
</dbReference>
<dbReference type="EMBL" id="AP026867">
    <property type="protein sequence ID" value="BDS15404.1"/>
    <property type="molecule type" value="Genomic_DNA"/>
</dbReference>
<evidence type="ECO:0000256" key="3">
    <source>
        <dbReference type="ARBA" id="ARBA00022729"/>
    </source>
</evidence>
<dbReference type="GO" id="GO:0043190">
    <property type="term" value="C:ATP-binding cassette (ABC) transporter complex"/>
    <property type="evidence" value="ECO:0007669"/>
    <property type="project" value="InterPro"/>
</dbReference>
<reference evidence="5" key="1">
    <citation type="submission" date="2022-09" db="EMBL/GenBank/DDBJ databases">
        <title>Aureispira anguillicida sp. nov., isolated from Leptocephalus of Japanese eel Anguilla japonica.</title>
        <authorList>
            <person name="Yuasa K."/>
            <person name="Mekata T."/>
            <person name="Ikunari K."/>
        </authorList>
    </citation>
    <scope>NUCLEOTIDE SEQUENCE</scope>
    <source>
        <strain evidence="5">EL160426</strain>
    </source>
</reference>
<dbReference type="PANTHER" id="PTHR30290:SF9">
    <property type="entry name" value="OLIGOPEPTIDE-BINDING PROTEIN APPA"/>
    <property type="match status" value="1"/>
</dbReference>
<evidence type="ECO:0000313" key="5">
    <source>
        <dbReference type="EMBL" id="BDS15404.1"/>
    </source>
</evidence>
<dbReference type="InterPro" id="IPR039424">
    <property type="entry name" value="SBP_5"/>
</dbReference>
<dbReference type="GO" id="GO:0015833">
    <property type="term" value="P:peptide transport"/>
    <property type="evidence" value="ECO:0007669"/>
    <property type="project" value="TreeGrafter"/>
</dbReference>
<keyword evidence="2" id="KW-0813">Transport</keyword>